<gene>
    <name evidence="2" type="ORF">ET471_06530</name>
</gene>
<sequence>MTPNERLRAAITDAGLTLAAFGEQVGVDPKTVERWITKDRIPHRTHRMKAAHILGKSDVFLWPATEADPRTRSATRAEFVEMLPSRASVPVSTWESLIDNATEAIDLLAFAGSFLHDSIPEFAERLAVRARAGVRVRLLFGDPDSAAVALRGEEEGIGELMAARCRLTWNYLAPLMTGVPGIEARKHGSTLYASLFRFDDALLVNPHALGAPAGHSPILHINRIPGGRLFAHYMESFEQTWQAASAR</sequence>
<evidence type="ECO:0000259" key="1">
    <source>
        <dbReference type="PROSITE" id="PS50943"/>
    </source>
</evidence>
<evidence type="ECO:0000313" key="2">
    <source>
        <dbReference type="EMBL" id="QAY69738.1"/>
    </source>
</evidence>
<proteinExistence type="predicted"/>
<dbReference type="PROSITE" id="PS50943">
    <property type="entry name" value="HTH_CROC1"/>
    <property type="match status" value="1"/>
</dbReference>
<dbReference type="CDD" id="cd00093">
    <property type="entry name" value="HTH_XRE"/>
    <property type="match status" value="1"/>
</dbReference>
<dbReference type="Proteomes" id="UP000292118">
    <property type="component" value="Chromosome"/>
</dbReference>
<dbReference type="OrthoDB" id="8438314at2"/>
<name>A0A4P6FGL0_9MICO</name>
<dbReference type="InterPro" id="IPR001387">
    <property type="entry name" value="Cro/C1-type_HTH"/>
</dbReference>
<dbReference type="EMBL" id="CP035493">
    <property type="protein sequence ID" value="QAY69738.1"/>
    <property type="molecule type" value="Genomic_DNA"/>
</dbReference>
<protein>
    <submittedName>
        <fullName evidence="2">XRE family transcriptional regulator</fullName>
    </submittedName>
</protein>
<dbReference type="KEGG" id="xya:ET471_06530"/>
<dbReference type="InterPro" id="IPR010982">
    <property type="entry name" value="Lambda_DNA-bd_dom_sf"/>
</dbReference>
<keyword evidence="3" id="KW-1185">Reference proteome</keyword>
<evidence type="ECO:0000313" key="3">
    <source>
        <dbReference type="Proteomes" id="UP000292118"/>
    </source>
</evidence>
<dbReference type="AlphaFoldDB" id="A0A4P6FGL0"/>
<dbReference type="SMART" id="SM00530">
    <property type="entry name" value="HTH_XRE"/>
    <property type="match status" value="1"/>
</dbReference>
<feature type="domain" description="HTH cro/C1-type" evidence="1">
    <location>
        <begin position="7"/>
        <end position="61"/>
    </location>
</feature>
<dbReference type="SUPFAM" id="SSF47413">
    <property type="entry name" value="lambda repressor-like DNA-binding domains"/>
    <property type="match status" value="1"/>
</dbReference>
<accession>A0A4P6FGL0</accession>
<reference evidence="2 3" key="1">
    <citation type="submission" date="2019-01" db="EMBL/GenBank/DDBJ databases">
        <title>Genome sequencing of strain FW10M-9.</title>
        <authorList>
            <person name="Heo J."/>
            <person name="Kim S.-J."/>
            <person name="Kim J.-S."/>
            <person name="Hong S.-B."/>
            <person name="Kwon S.-W."/>
        </authorList>
    </citation>
    <scope>NUCLEOTIDE SEQUENCE [LARGE SCALE GENOMIC DNA]</scope>
    <source>
        <strain evidence="2 3">FW10M-9</strain>
    </source>
</reference>
<dbReference type="SUPFAM" id="SSF56024">
    <property type="entry name" value="Phospholipase D/nuclease"/>
    <property type="match status" value="1"/>
</dbReference>
<dbReference type="GO" id="GO:0003677">
    <property type="term" value="F:DNA binding"/>
    <property type="evidence" value="ECO:0007669"/>
    <property type="project" value="InterPro"/>
</dbReference>
<organism evidence="2 3">
    <name type="scientific">Xylanimonas protaetiae</name>
    <dbReference type="NCBI Taxonomy" id="2509457"/>
    <lineage>
        <taxon>Bacteria</taxon>
        <taxon>Bacillati</taxon>
        <taxon>Actinomycetota</taxon>
        <taxon>Actinomycetes</taxon>
        <taxon>Micrococcales</taxon>
        <taxon>Promicromonosporaceae</taxon>
        <taxon>Xylanimonas</taxon>
    </lineage>
</organism>
<dbReference type="RefSeq" id="WP_129187129.1">
    <property type="nucleotide sequence ID" value="NZ_CP035493.1"/>
</dbReference>